<dbReference type="Proteomes" id="UP000075883">
    <property type="component" value="Unassembled WGS sequence"/>
</dbReference>
<comment type="subcellular location">
    <subcellularLocation>
        <location evidence="1">Cytoplasm</location>
    </subcellularLocation>
</comment>
<evidence type="ECO:0000313" key="10">
    <source>
        <dbReference type="EnsemblMetazoa" id="ACUA027821-PA"/>
    </source>
</evidence>
<evidence type="ECO:0000256" key="1">
    <source>
        <dbReference type="ARBA" id="ARBA00004496"/>
    </source>
</evidence>
<dbReference type="InterPro" id="IPR051721">
    <property type="entry name" value="Biopterin_syn/organic_redct"/>
</dbReference>
<dbReference type="EC" id="1.1.1.153" evidence="4"/>
<comment type="subunit">
    <text evidence="3">Homodimer.</text>
</comment>
<evidence type="ECO:0000256" key="7">
    <source>
        <dbReference type="ARBA" id="ARBA00022857"/>
    </source>
</evidence>
<dbReference type="PRINTS" id="PR00081">
    <property type="entry name" value="GDHRDH"/>
</dbReference>
<evidence type="ECO:0000256" key="9">
    <source>
        <dbReference type="SAM" id="MobiDB-lite"/>
    </source>
</evidence>
<feature type="region of interest" description="Disordered" evidence="9">
    <location>
        <begin position="391"/>
        <end position="418"/>
    </location>
</feature>
<dbReference type="VEuPathDB" id="VectorBase:ACUA027821"/>
<comment type="similarity">
    <text evidence="2">Belongs to the sepiapterin reductase family.</text>
</comment>
<reference evidence="10" key="2">
    <citation type="submission" date="2020-05" db="UniProtKB">
        <authorList>
            <consortium name="EnsemblMetazoa"/>
        </authorList>
    </citation>
    <scope>IDENTIFICATION</scope>
    <source>
        <strain evidence="10">A-37</strain>
    </source>
</reference>
<dbReference type="PANTHER" id="PTHR44085:SF2">
    <property type="entry name" value="SEPIAPTERIN REDUCTASE"/>
    <property type="match status" value="1"/>
</dbReference>
<evidence type="ECO:0000313" key="11">
    <source>
        <dbReference type="Proteomes" id="UP000075883"/>
    </source>
</evidence>
<keyword evidence="7" id="KW-0521">NADP</keyword>
<evidence type="ECO:0000256" key="5">
    <source>
        <dbReference type="ARBA" id="ARBA00019170"/>
    </source>
</evidence>
<sequence length="440" mass="49152">MSSSTTPTTTTTTAINLEQVAYFLVTGASRGIGAKMAIETARKLKPGSVIVLLARSASGLESTRSEILAVNPHVTVVTSSVDLATASKELLNEILDKSLGKQPTSQFGLACVIHNVGTVGNIERKAIDMDDRTEWEQYFGTNVFTVAVLNSCFLRKFQSVTSKLVINITSKACLVPFQSMTYYCAGKAAREMYFRVLAEEEAAAGVTVLNYSPGPVDTEMTVDLQANSNAPEIRDYFKNLRDTTTILTTEQTTAKFLHILQNGLFKSGDHVDYYDHEILVPWYRGGEWKSGKMVINSALGRTFLFLTNLAWKNRVALPALIMVGCMVLNYRGEIEINIHTERIALPDLPNWQQHAGAFGGIAIDHLEDFSDDDEFDDDDLYDYFESDEEDGVYVTDDEEDEDDETYDDDEDDEDELGERMLNGTIRLNWYTTLNIHNARR</sequence>
<dbReference type="EMBL" id="AXCM01003104">
    <property type="status" value="NOT_ANNOTATED_CDS"/>
    <property type="molecule type" value="Genomic_DNA"/>
</dbReference>
<dbReference type="Gene3D" id="3.40.50.720">
    <property type="entry name" value="NAD(P)-binding Rossmann-like Domain"/>
    <property type="match status" value="1"/>
</dbReference>
<evidence type="ECO:0000256" key="3">
    <source>
        <dbReference type="ARBA" id="ARBA00011738"/>
    </source>
</evidence>
<protein>
    <recommendedName>
        <fullName evidence="5">Sepiapterin reductase</fullName>
        <ecNumber evidence="4">1.1.1.153</ecNumber>
    </recommendedName>
</protein>
<evidence type="ECO:0000256" key="2">
    <source>
        <dbReference type="ARBA" id="ARBA00010483"/>
    </source>
</evidence>
<feature type="compositionally biased region" description="Acidic residues" evidence="9">
    <location>
        <begin position="391"/>
        <end position="416"/>
    </location>
</feature>
<reference evidence="11" key="1">
    <citation type="submission" date="2013-09" db="EMBL/GenBank/DDBJ databases">
        <title>The Genome Sequence of Anopheles culicifacies species A.</title>
        <authorList>
            <consortium name="The Broad Institute Genomics Platform"/>
            <person name="Neafsey D.E."/>
            <person name="Besansky N."/>
            <person name="Howell P."/>
            <person name="Walton C."/>
            <person name="Young S.K."/>
            <person name="Zeng Q."/>
            <person name="Gargeya S."/>
            <person name="Fitzgerald M."/>
            <person name="Haas B."/>
            <person name="Abouelleil A."/>
            <person name="Allen A.W."/>
            <person name="Alvarado L."/>
            <person name="Arachchi H.M."/>
            <person name="Berlin A.M."/>
            <person name="Chapman S.B."/>
            <person name="Gainer-Dewar J."/>
            <person name="Goldberg J."/>
            <person name="Griggs A."/>
            <person name="Gujja S."/>
            <person name="Hansen M."/>
            <person name="Howarth C."/>
            <person name="Imamovic A."/>
            <person name="Ireland A."/>
            <person name="Larimer J."/>
            <person name="McCowan C."/>
            <person name="Murphy C."/>
            <person name="Pearson M."/>
            <person name="Poon T.W."/>
            <person name="Priest M."/>
            <person name="Roberts A."/>
            <person name="Saif S."/>
            <person name="Shea T."/>
            <person name="Sisk P."/>
            <person name="Sykes S."/>
            <person name="Wortman J."/>
            <person name="Nusbaum C."/>
            <person name="Birren B."/>
        </authorList>
    </citation>
    <scope>NUCLEOTIDE SEQUENCE [LARGE SCALE GENOMIC DNA]</scope>
    <source>
        <strain evidence="11">A-37</strain>
    </source>
</reference>
<accession>A0A182MWA6</accession>
<dbReference type="Pfam" id="PF00106">
    <property type="entry name" value="adh_short"/>
    <property type="match status" value="1"/>
</dbReference>
<dbReference type="AlphaFoldDB" id="A0A182MWA6"/>
<dbReference type="InterPro" id="IPR002347">
    <property type="entry name" value="SDR_fam"/>
</dbReference>
<dbReference type="STRING" id="139723.A0A182MWA6"/>
<evidence type="ECO:0000256" key="4">
    <source>
        <dbReference type="ARBA" id="ARBA00013075"/>
    </source>
</evidence>
<dbReference type="GO" id="GO:0004757">
    <property type="term" value="F:sepiapterin reductase (NADP+) activity"/>
    <property type="evidence" value="ECO:0007669"/>
    <property type="project" value="UniProtKB-EC"/>
</dbReference>
<dbReference type="GO" id="GO:0006729">
    <property type="term" value="P:tetrahydrobiopterin biosynthetic process"/>
    <property type="evidence" value="ECO:0007669"/>
    <property type="project" value="InterPro"/>
</dbReference>
<proteinExistence type="inferred from homology"/>
<evidence type="ECO:0000256" key="6">
    <source>
        <dbReference type="ARBA" id="ARBA00022490"/>
    </source>
</evidence>
<dbReference type="FunFam" id="3.40.50.720:FF:000259">
    <property type="entry name" value="Sepiapterin reductase"/>
    <property type="match status" value="1"/>
</dbReference>
<dbReference type="InterPro" id="IPR036291">
    <property type="entry name" value="NAD(P)-bd_dom_sf"/>
</dbReference>
<organism evidence="10 11">
    <name type="scientific">Anopheles culicifacies</name>
    <dbReference type="NCBI Taxonomy" id="139723"/>
    <lineage>
        <taxon>Eukaryota</taxon>
        <taxon>Metazoa</taxon>
        <taxon>Ecdysozoa</taxon>
        <taxon>Arthropoda</taxon>
        <taxon>Hexapoda</taxon>
        <taxon>Insecta</taxon>
        <taxon>Pterygota</taxon>
        <taxon>Neoptera</taxon>
        <taxon>Endopterygota</taxon>
        <taxon>Diptera</taxon>
        <taxon>Nematocera</taxon>
        <taxon>Culicoidea</taxon>
        <taxon>Culicidae</taxon>
        <taxon>Anophelinae</taxon>
        <taxon>Anopheles</taxon>
        <taxon>culicifacies species complex</taxon>
    </lineage>
</organism>
<dbReference type="PANTHER" id="PTHR44085">
    <property type="entry name" value="SEPIAPTERIN REDUCTASE"/>
    <property type="match status" value="1"/>
</dbReference>
<dbReference type="SUPFAM" id="SSF51735">
    <property type="entry name" value="NAD(P)-binding Rossmann-fold domains"/>
    <property type="match status" value="1"/>
</dbReference>
<evidence type="ECO:0000256" key="8">
    <source>
        <dbReference type="ARBA" id="ARBA00023002"/>
    </source>
</evidence>
<name>A0A182MWA6_9DIPT</name>
<keyword evidence="6" id="KW-0963">Cytoplasm</keyword>
<dbReference type="EnsemblMetazoa" id="ACUA027821-RA">
    <property type="protein sequence ID" value="ACUA027821-PA"/>
    <property type="gene ID" value="ACUA027821"/>
</dbReference>
<dbReference type="GO" id="GO:0005737">
    <property type="term" value="C:cytoplasm"/>
    <property type="evidence" value="ECO:0007669"/>
    <property type="project" value="UniProtKB-SubCell"/>
</dbReference>
<dbReference type="NCBIfam" id="TIGR01500">
    <property type="entry name" value="sepiapter_red"/>
    <property type="match status" value="1"/>
</dbReference>
<keyword evidence="11" id="KW-1185">Reference proteome</keyword>
<keyword evidence="8" id="KW-0560">Oxidoreductase</keyword>
<dbReference type="InterPro" id="IPR006393">
    <property type="entry name" value="Sepiapterin_red"/>
</dbReference>